<evidence type="ECO:0000313" key="1">
    <source>
        <dbReference type="EMBL" id="CAJ2670870.1"/>
    </source>
</evidence>
<evidence type="ECO:0000313" key="2">
    <source>
        <dbReference type="Proteomes" id="UP001177021"/>
    </source>
</evidence>
<protein>
    <submittedName>
        <fullName evidence="1">Uncharacterized protein</fullName>
    </submittedName>
</protein>
<proteinExistence type="predicted"/>
<sequence>MISVIHHDLERKEETWRRRKKLGEEGRSLEKKESNRPLPMNSSPSKAVIKQQEGDVLPINRIFFKRTKENFFTDST</sequence>
<comment type="caution">
    <text evidence="1">The sequence shown here is derived from an EMBL/GenBank/DDBJ whole genome shotgun (WGS) entry which is preliminary data.</text>
</comment>
<organism evidence="1 2">
    <name type="scientific">Trifolium pratense</name>
    <name type="common">Red clover</name>
    <dbReference type="NCBI Taxonomy" id="57577"/>
    <lineage>
        <taxon>Eukaryota</taxon>
        <taxon>Viridiplantae</taxon>
        <taxon>Streptophyta</taxon>
        <taxon>Embryophyta</taxon>
        <taxon>Tracheophyta</taxon>
        <taxon>Spermatophyta</taxon>
        <taxon>Magnoliopsida</taxon>
        <taxon>eudicotyledons</taxon>
        <taxon>Gunneridae</taxon>
        <taxon>Pentapetalae</taxon>
        <taxon>rosids</taxon>
        <taxon>fabids</taxon>
        <taxon>Fabales</taxon>
        <taxon>Fabaceae</taxon>
        <taxon>Papilionoideae</taxon>
        <taxon>50 kb inversion clade</taxon>
        <taxon>NPAAA clade</taxon>
        <taxon>Hologalegina</taxon>
        <taxon>IRL clade</taxon>
        <taxon>Trifolieae</taxon>
        <taxon>Trifolium</taxon>
    </lineage>
</organism>
<reference evidence="1" key="1">
    <citation type="submission" date="2023-10" db="EMBL/GenBank/DDBJ databases">
        <authorList>
            <person name="Rodriguez Cubillos JULIANA M."/>
            <person name="De Vega J."/>
        </authorList>
    </citation>
    <scope>NUCLEOTIDE SEQUENCE</scope>
</reference>
<dbReference type="EMBL" id="CASHSV030000615">
    <property type="protein sequence ID" value="CAJ2670870.1"/>
    <property type="molecule type" value="Genomic_DNA"/>
</dbReference>
<name>A0ACB0LQ31_TRIPR</name>
<accession>A0ACB0LQ31</accession>
<dbReference type="Proteomes" id="UP001177021">
    <property type="component" value="Unassembled WGS sequence"/>
</dbReference>
<gene>
    <name evidence="1" type="ORF">MILVUS5_LOCUS34838</name>
</gene>
<keyword evidence="2" id="KW-1185">Reference proteome</keyword>